<dbReference type="EMBL" id="CAKOFQ010006682">
    <property type="protein sequence ID" value="CAH1959474.1"/>
    <property type="molecule type" value="Genomic_DNA"/>
</dbReference>
<evidence type="ECO:0000313" key="3">
    <source>
        <dbReference type="Proteomes" id="UP001152888"/>
    </source>
</evidence>
<dbReference type="AlphaFoldDB" id="A0A9P0JT51"/>
<evidence type="ECO:0000256" key="1">
    <source>
        <dbReference type="SAM" id="MobiDB-lite"/>
    </source>
</evidence>
<organism evidence="2 3">
    <name type="scientific">Acanthoscelides obtectus</name>
    <name type="common">Bean weevil</name>
    <name type="synonym">Bruchus obtectus</name>
    <dbReference type="NCBI Taxonomy" id="200917"/>
    <lineage>
        <taxon>Eukaryota</taxon>
        <taxon>Metazoa</taxon>
        <taxon>Ecdysozoa</taxon>
        <taxon>Arthropoda</taxon>
        <taxon>Hexapoda</taxon>
        <taxon>Insecta</taxon>
        <taxon>Pterygota</taxon>
        <taxon>Neoptera</taxon>
        <taxon>Endopterygota</taxon>
        <taxon>Coleoptera</taxon>
        <taxon>Polyphaga</taxon>
        <taxon>Cucujiformia</taxon>
        <taxon>Chrysomeloidea</taxon>
        <taxon>Chrysomelidae</taxon>
        <taxon>Bruchinae</taxon>
        <taxon>Bruchini</taxon>
        <taxon>Acanthoscelides</taxon>
    </lineage>
</organism>
<feature type="compositionally biased region" description="Basic and acidic residues" evidence="1">
    <location>
        <begin position="57"/>
        <end position="89"/>
    </location>
</feature>
<gene>
    <name evidence="2" type="ORF">ACAOBT_LOCUS3193</name>
</gene>
<comment type="caution">
    <text evidence="2">The sequence shown here is derived from an EMBL/GenBank/DDBJ whole genome shotgun (WGS) entry which is preliminary data.</text>
</comment>
<dbReference type="Proteomes" id="UP001152888">
    <property type="component" value="Unassembled WGS sequence"/>
</dbReference>
<feature type="region of interest" description="Disordered" evidence="1">
    <location>
        <begin position="1"/>
        <end position="89"/>
    </location>
</feature>
<protein>
    <submittedName>
        <fullName evidence="2">Uncharacterized protein</fullName>
    </submittedName>
</protein>
<evidence type="ECO:0000313" key="2">
    <source>
        <dbReference type="EMBL" id="CAH1959474.1"/>
    </source>
</evidence>
<sequence length="122" mass="13680">MYTYIRANGESPYGPPPPRRSKHVQAKALSSAGGERASSEQRSARYRGRARRAVATSDRRRADKGSRLTDTERPGPRRDDTDTGAADKADHTCYKLISEPCSSGITFYFYGFGRYHTIKDFL</sequence>
<reference evidence="2" key="1">
    <citation type="submission" date="2022-03" db="EMBL/GenBank/DDBJ databases">
        <authorList>
            <person name="Sayadi A."/>
        </authorList>
    </citation>
    <scope>NUCLEOTIDE SEQUENCE</scope>
</reference>
<keyword evidence="3" id="KW-1185">Reference proteome</keyword>
<name>A0A9P0JT51_ACAOB</name>
<proteinExistence type="predicted"/>
<accession>A0A9P0JT51</accession>